<feature type="domain" description="HTH tetR-type" evidence="5">
    <location>
        <begin position="15"/>
        <end position="75"/>
    </location>
</feature>
<evidence type="ECO:0000256" key="2">
    <source>
        <dbReference type="ARBA" id="ARBA00023125"/>
    </source>
</evidence>
<dbReference type="InterPro" id="IPR001647">
    <property type="entry name" value="HTH_TetR"/>
</dbReference>
<keyword evidence="7" id="KW-1185">Reference proteome</keyword>
<dbReference type="Gene3D" id="1.10.10.60">
    <property type="entry name" value="Homeodomain-like"/>
    <property type="match status" value="1"/>
</dbReference>
<gene>
    <name evidence="6" type="ORF">BSK56_10580</name>
</gene>
<dbReference type="EMBL" id="MPTB01000011">
    <property type="protein sequence ID" value="OMD48725.1"/>
    <property type="molecule type" value="Genomic_DNA"/>
</dbReference>
<evidence type="ECO:0000256" key="1">
    <source>
        <dbReference type="ARBA" id="ARBA00023015"/>
    </source>
</evidence>
<dbReference type="InterPro" id="IPR050109">
    <property type="entry name" value="HTH-type_TetR-like_transc_reg"/>
</dbReference>
<dbReference type="InterPro" id="IPR009057">
    <property type="entry name" value="Homeodomain-like_sf"/>
</dbReference>
<evidence type="ECO:0000256" key="3">
    <source>
        <dbReference type="ARBA" id="ARBA00023163"/>
    </source>
</evidence>
<keyword evidence="3" id="KW-0804">Transcription</keyword>
<evidence type="ECO:0000313" key="6">
    <source>
        <dbReference type="EMBL" id="OMD48725.1"/>
    </source>
</evidence>
<feature type="DNA-binding region" description="H-T-H motif" evidence="4">
    <location>
        <begin position="38"/>
        <end position="57"/>
    </location>
</feature>
<evidence type="ECO:0000259" key="5">
    <source>
        <dbReference type="PROSITE" id="PS50977"/>
    </source>
</evidence>
<accession>A0ABX3HDY3</accession>
<evidence type="ECO:0000256" key="4">
    <source>
        <dbReference type="PROSITE-ProRule" id="PRU00335"/>
    </source>
</evidence>
<proteinExistence type="predicted"/>
<dbReference type="PROSITE" id="PS50977">
    <property type="entry name" value="HTH_TETR_2"/>
    <property type="match status" value="1"/>
</dbReference>
<sequence>MGGQCIPKVSEAYTENRINEILDAALEVSARKPLHKVTMKDIVRQTGLSQGGVYKYFANIEEVWFALSNRFDLEIDFKGFLTQLFAASLSPDQTLRAIFTFIGQEIKASMESGYSKLAFELNAIYASQPELVKKQLAEQAAEAEAESGHGYNYFFQQLMNYCAEGEAKGQFRPLIPLTDILMLIQVTVDGIIRDATLELCFAGDELPAELSVRQSVDRLMDSLYISTMTLLGGF</sequence>
<organism evidence="6 7">
    <name type="scientific">Paenibacillus borealis</name>
    <dbReference type="NCBI Taxonomy" id="160799"/>
    <lineage>
        <taxon>Bacteria</taxon>
        <taxon>Bacillati</taxon>
        <taxon>Bacillota</taxon>
        <taxon>Bacilli</taxon>
        <taxon>Bacillales</taxon>
        <taxon>Paenibacillaceae</taxon>
        <taxon>Paenibacillus</taxon>
    </lineage>
</organism>
<name>A0ABX3HDY3_PAEBO</name>
<dbReference type="PANTHER" id="PTHR30055">
    <property type="entry name" value="HTH-TYPE TRANSCRIPTIONAL REGULATOR RUTR"/>
    <property type="match status" value="1"/>
</dbReference>
<dbReference type="Gene3D" id="1.10.357.10">
    <property type="entry name" value="Tetracycline Repressor, domain 2"/>
    <property type="match status" value="1"/>
</dbReference>
<protein>
    <recommendedName>
        <fullName evidence="5">HTH tetR-type domain-containing protein</fullName>
    </recommendedName>
</protein>
<dbReference type="SUPFAM" id="SSF46689">
    <property type="entry name" value="Homeodomain-like"/>
    <property type="match status" value="1"/>
</dbReference>
<comment type="caution">
    <text evidence="6">The sequence shown here is derived from an EMBL/GenBank/DDBJ whole genome shotgun (WGS) entry which is preliminary data.</text>
</comment>
<reference evidence="6 7" key="1">
    <citation type="submission" date="2016-10" db="EMBL/GenBank/DDBJ databases">
        <title>Paenibacillus species isolates.</title>
        <authorList>
            <person name="Beno S.M."/>
        </authorList>
    </citation>
    <scope>NUCLEOTIDE SEQUENCE [LARGE SCALE GENOMIC DNA]</scope>
    <source>
        <strain evidence="6 7">FSL H7-0744</strain>
    </source>
</reference>
<keyword evidence="1" id="KW-0805">Transcription regulation</keyword>
<evidence type="ECO:0000313" key="7">
    <source>
        <dbReference type="Proteomes" id="UP000187412"/>
    </source>
</evidence>
<dbReference type="RefSeq" id="WP_076110486.1">
    <property type="nucleotide sequence ID" value="NZ_MPTB01000011.1"/>
</dbReference>
<keyword evidence="2 4" id="KW-0238">DNA-binding</keyword>
<dbReference type="PANTHER" id="PTHR30055:SF234">
    <property type="entry name" value="HTH-TYPE TRANSCRIPTIONAL REGULATOR BETI"/>
    <property type="match status" value="1"/>
</dbReference>
<dbReference type="Proteomes" id="UP000187412">
    <property type="component" value="Unassembled WGS sequence"/>
</dbReference>
<dbReference type="Pfam" id="PF00440">
    <property type="entry name" value="TetR_N"/>
    <property type="match status" value="1"/>
</dbReference>